<sequence>GHAALHAPHVDQRAAVAPEVRERGEGAVHHPPV</sequence>
<feature type="compositionally biased region" description="Basic and acidic residues" evidence="1">
    <location>
        <begin position="19"/>
        <end position="33"/>
    </location>
</feature>
<feature type="non-terminal residue" evidence="2">
    <location>
        <position position="33"/>
    </location>
</feature>
<evidence type="ECO:0000256" key="1">
    <source>
        <dbReference type="SAM" id="MobiDB-lite"/>
    </source>
</evidence>
<organism evidence="2">
    <name type="scientific">uncultured Gemmatimonadota bacterium</name>
    <dbReference type="NCBI Taxonomy" id="203437"/>
    <lineage>
        <taxon>Bacteria</taxon>
        <taxon>Pseudomonadati</taxon>
        <taxon>Gemmatimonadota</taxon>
        <taxon>environmental samples</taxon>
    </lineage>
</organism>
<protein>
    <submittedName>
        <fullName evidence="2">Uncharacterized protein</fullName>
    </submittedName>
</protein>
<reference evidence="2" key="1">
    <citation type="submission" date="2020-02" db="EMBL/GenBank/DDBJ databases">
        <authorList>
            <person name="Meier V. D."/>
        </authorList>
    </citation>
    <scope>NUCLEOTIDE SEQUENCE</scope>
    <source>
        <strain evidence="2">AVDCRST_MAG89</strain>
    </source>
</reference>
<gene>
    <name evidence="2" type="ORF">AVDCRST_MAG89-3426</name>
</gene>
<dbReference type="EMBL" id="CADCTV010000716">
    <property type="protein sequence ID" value="CAA9355854.1"/>
    <property type="molecule type" value="Genomic_DNA"/>
</dbReference>
<proteinExistence type="predicted"/>
<accession>A0A6J4MBR1</accession>
<feature type="non-terminal residue" evidence="2">
    <location>
        <position position="1"/>
    </location>
</feature>
<evidence type="ECO:0000313" key="2">
    <source>
        <dbReference type="EMBL" id="CAA9355854.1"/>
    </source>
</evidence>
<name>A0A6J4MBR1_9BACT</name>
<feature type="region of interest" description="Disordered" evidence="1">
    <location>
        <begin position="1"/>
        <end position="33"/>
    </location>
</feature>
<dbReference type="AlphaFoldDB" id="A0A6J4MBR1"/>